<accession>A0A645J061</accession>
<gene>
    <name evidence="2" type="ORF">SDC9_203795</name>
</gene>
<protein>
    <recommendedName>
        <fullName evidence="1">HPt domain-containing protein</fullName>
    </recommendedName>
</protein>
<evidence type="ECO:0000313" key="2">
    <source>
        <dbReference type="EMBL" id="MPN56109.1"/>
    </source>
</evidence>
<dbReference type="GO" id="GO:0000160">
    <property type="term" value="P:phosphorelay signal transduction system"/>
    <property type="evidence" value="ECO:0007669"/>
    <property type="project" value="InterPro"/>
</dbReference>
<dbReference type="SUPFAM" id="SSF47226">
    <property type="entry name" value="Histidine-containing phosphotransfer domain, HPT domain"/>
    <property type="match status" value="1"/>
</dbReference>
<dbReference type="PROSITE" id="PS50894">
    <property type="entry name" value="HPT"/>
    <property type="match status" value="1"/>
</dbReference>
<dbReference type="EMBL" id="VSSQ01126092">
    <property type="protein sequence ID" value="MPN56109.1"/>
    <property type="molecule type" value="Genomic_DNA"/>
</dbReference>
<dbReference type="Gene3D" id="1.20.120.160">
    <property type="entry name" value="HPT domain"/>
    <property type="match status" value="1"/>
</dbReference>
<comment type="caution">
    <text evidence="2">The sequence shown here is derived from an EMBL/GenBank/DDBJ whole genome shotgun (WGS) entry which is preliminary data.</text>
</comment>
<sequence length="108" mass="12487">MRDDKHASSVILQSFISETRINTEKLQKSLAGKDNETTREIVHKFLPLFQMMGNEEVIGLLRQLNDDHQWSGVKETTLLEKLRSSVEEVENFLTEMERAKNDTPNGNR</sequence>
<dbReference type="InterPro" id="IPR036641">
    <property type="entry name" value="HPT_dom_sf"/>
</dbReference>
<feature type="domain" description="HPt" evidence="1">
    <location>
        <begin position="4"/>
        <end position="96"/>
    </location>
</feature>
<evidence type="ECO:0000259" key="1">
    <source>
        <dbReference type="PROSITE" id="PS50894"/>
    </source>
</evidence>
<dbReference type="AlphaFoldDB" id="A0A645J061"/>
<name>A0A645J061_9ZZZZ</name>
<proteinExistence type="predicted"/>
<reference evidence="2" key="1">
    <citation type="submission" date="2019-08" db="EMBL/GenBank/DDBJ databases">
        <authorList>
            <person name="Kucharzyk K."/>
            <person name="Murdoch R.W."/>
            <person name="Higgins S."/>
            <person name="Loffler F."/>
        </authorList>
    </citation>
    <scope>NUCLEOTIDE SEQUENCE</scope>
</reference>
<organism evidence="2">
    <name type="scientific">bioreactor metagenome</name>
    <dbReference type="NCBI Taxonomy" id="1076179"/>
    <lineage>
        <taxon>unclassified sequences</taxon>
        <taxon>metagenomes</taxon>
        <taxon>ecological metagenomes</taxon>
    </lineage>
</organism>
<dbReference type="InterPro" id="IPR008207">
    <property type="entry name" value="Sig_transdc_His_kin_Hpt_dom"/>
</dbReference>